<comment type="similarity">
    <text evidence="2">Belongs to the peptidase S49 family.</text>
</comment>
<keyword evidence="11" id="KW-0732">Signal</keyword>
<dbReference type="PROSITE" id="PS51257">
    <property type="entry name" value="PROKAR_LIPOPROTEIN"/>
    <property type="match status" value="1"/>
</dbReference>
<feature type="signal peptide" evidence="11">
    <location>
        <begin position="1"/>
        <end position="19"/>
    </location>
</feature>
<keyword evidence="9" id="KW-0472">Membrane</keyword>
<dbReference type="GO" id="GO:0004252">
    <property type="term" value="F:serine-type endopeptidase activity"/>
    <property type="evidence" value="ECO:0007669"/>
    <property type="project" value="InterPro"/>
</dbReference>
<feature type="region of interest" description="Disordered" evidence="10">
    <location>
        <begin position="327"/>
        <end position="358"/>
    </location>
</feature>
<evidence type="ECO:0000259" key="12">
    <source>
        <dbReference type="Pfam" id="PF01343"/>
    </source>
</evidence>
<dbReference type="CDD" id="cd07023">
    <property type="entry name" value="S49_Sppa_N_C"/>
    <property type="match status" value="1"/>
</dbReference>
<evidence type="ECO:0008006" key="15">
    <source>
        <dbReference type="Google" id="ProtNLM"/>
    </source>
</evidence>
<dbReference type="GO" id="GO:0006508">
    <property type="term" value="P:proteolysis"/>
    <property type="evidence" value="ECO:0007669"/>
    <property type="project" value="UniProtKB-KW"/>
</dbReference>
<evidence type="ECO:0000256" key="2">
    <source>
        <dbReference type="ARBA" id="ARBA00008683"/>
    </source>
</evidence>
<evidence type="ECO:0000256" key="1">
    <source>
        <dbReference type="ARBA" id="ARBA00004236"/>
    </source>
</evidence>
<dbReference type="Gene3D" id="3.90.226.10">
    <property type="entry name" value="2-enoyl-CoA Hydratase, Chain A, domain 1"/>
    <property type="match status" value="1"/>
</dbReference>
<dbReference type="InterPro" id="IPR029045">
    <property type="entry name" value="ClpP/crotonase-like_dom_sf"/>
</dbReference>
<evidence type="ECO:0000256" key="8">
    <source>
        <dbReference type="ARBA" id="ARBA00022989"/>
    </source>
</evidence>
<feature type="domain" description="Peptidase S49" evidence="12">
    <location>
        <begin position="506"/>
        <end position="648"/>
    </location>
</feature>
<dbReference type="PANTHER" id="PTHR42987:SF4">
    <property type="entry name" value="PROTEASE SOHB-RELATED"/>
    <property type="match status" value="1"/>
</dbReference>
<feature type="region of interest" description="Disordered" evidence="10">
    <location>
        <begin position="22"/>
        <end position="86"/>
    </location>
</feature>
<proteinExistence type="inferred from homology"/>
<keyword evidence="5" id="KW-0812">Transmembrane</keyword>
<dbReference type="AlphaFoldDB" id="A0A7S1Z1I9"/>
<dbReference type="Pfam" id="PF01343">
    <property type="entry name" value="Peptidase_S49"/>
    <property type="match status" value="1"/>
</dbReference>
<dbReference type="PANTHER" id="PTHR42987">
    <property type="entry name" value="PEPTIDASE S49"/>
    <property type="match status" value="1"/>
</dbReference>
<feature type="compositionally biased region" description="Polar residues" evidence="10">
    <location>
        <begin position="77"/>
        <end position="86"/>
    </location>
</feature>
<dbReference type="Gene3D" id="6.20.330.10">
    <property type="match status" value="1"/>
</dbReference>
<protein>
    <recommendedName>
        <fullName evidence="15">Peptidase S49 domain-containing protein</fullName>
    </recommendedName>
</protein>
<feature type="chain" id="PRO_5030590384" description="Peptidase S49 domain-containing protein" evidence="11">
    <location>
        <begin position="20"/>
        <end position="764"/>
    </location>
</feature>
<comment type="subcellular location">
    <subcellularLocation>
        <location evidence="1">Cell membrane</location>
    </subcellularLocation>
</comment>
<evidence type="ECO:0000259" key="13">
    <source>
        <dbReference type="Pfam" id="PF08496"/>
    </source>
</evidence>
<feature type="compositionally biased region" description="Low complexity" evidence="10">
    <location>
        <begin position="49"/>
        <end position="67"/>
    </location>
</feature>
<evidence type="ECO:0000256" key="10">
    <source>
        <dbReference type="SAM" id="MobiDB-lite"/>
    </source>
</evidence>
<organism evidence="14">
    <name type="scientific">Trieres chinensis</name>
    <name type="common">Marine centric diatom</name>
    <name type="synonym">Odontella sinensis</name>
    <dbReference type="NCBI Taxonomy" id="1514140"/>
    <lineage>
        <taxon>Eukaryota</taxon>
        <taxon>Sar</taxon>
        <taxon>Stramenopiles</taxon>
        <taxon>Ochrophyta</taxon>
        <taxon>Bacillariophyta</taxon>
        <taxon>Mediophyceae</taxon>
        <taxon>Biddulphiophycidae</taxon>
        <taxon>Eupodiscales</taxon>
        <taxon>Parodontellaceae</taxon>
        <taxon>Trieres</taxon>
    </lineage>
</organism>
<dbReference type="Pfam" id="PF08496">
    <property type="entry name" value="Peptidase_S49_N"/>
    <property type="match status" value="1"/>
</dbReference>
<sequence>MRLRFPTLLLLSAAGGCDAFAPRPLTSSSSSSPTFRVARAGAPPPSRPSPSTSTSTATSTASSSSRPIVRTEDASRVASSTTSLSATMGDNGPITQYLLQSVIDAGIPAIFSLIVVAFAAKAFNSGRGDKNRDEDWGSGDSAADELYGDLYGSGDSGSKSKFMDLFSGGGPGRGRGDRAIPSRNLGVPDKQYLRVTRLNDRYDSYGYTLTARTKSKALAAARMRDSNFDRALERATGSGIAELTLAEKTDLLRAERELLGVGGRILAEAREVQRALMDKVIRDEMKKMNVEVGELDPEGGEYPGVNVTEGVIVDAVIEEEANGEVVAAAEEEGEGSKKEEKKAASEKPKDRPKVKGGLKSANVNKEIKSLESLNTELVKLELSFVRAVIEIMGPERANAIRAAILGNEEGGVANAGSLLKSLQRRPLSNVLETIGYSDDASASRRKSLWVMDFPGDATASQVEDLREEVTAVIRNSEPGDEALVVLQTGGGTVTGYGLAAAQLMRFKERGMKLTVAVEQVAASGGYMMCCVADRIVASPFAVLGSIGVISDIPNFYDRLKKEGIEFQTVTAGKYKRTLTPTKKPTKEDVEKSKKDLEDVLVLFKGFVHENRPSLDIDRVATGETWFGTDALERGLCDEIKTVDDVLLEFVDGGYDVYDIKYDPPPEKGAGVLAGLPIGSAPMRSDEGGIIRGAVRWLIQNVGPMIVREVVEEVRAELRGGGVEGERFMARDSADAAERIKVEMNDQSRRYMMRDETSDQIRAQD</sequence>
<feature type="compositionally biased region" description="Basic and acidic residues" evidence="10">
    <location>
        <begin position="334"/>
        <end position="353"/>
    </location>
</feature>
<keyword evidence="7" id="KW-0720">Serine protease</keyword>
<evidence type="ECO:0000256" key="7">
    <source>
        <dbReference type="ARBA" id="ARBA00022825"/>
    </source>
</evidence>
<evidence type="ECO:0000256" key="4">
    <source>
        <dbReference type="ARBA" id="ARBA00022670"/>
    </source>
</evidence>
<feature type="domain" description="Peptidase S49 N-terminal proteobacteria" evidence="13">
    <location>
        <begin position="441"/>
        <end position="503"/>
    </location>
</feature>
<dbReference type="GO" id="GO:0005886">
    <property type="term" value="C:plasma membrane"/>
    <property type="evidence" value="ECO:0007669"/>
    <property type="project" value="UniProtKB-SubCell"/>
</dbReference>
<gene>
    <name evidence="14" type="ORF">OSIN01602_LOCUS3277</name>
</gene>
<evidence type="ECO:0000256" key="5">
    <source>
        <dbReference type="ARBA" id="ARBA00022692"/>
    </source>
</evidence>
<keyword evidence="6" id="KW-0378">Hydrolase</keyword>
<name>A0A7S1Z1I9_TRICV</name>
<evidence type="ECO:0000313" key="14">
    <source>
        <dbReference type="EMBL" id="CAD9325399.1"/>
    </source>
</evidence>
<evidence type="ECO:0000256" key="3">
    <source>
        <dbReference type="ARBA" id="ARBA00022475"/>
    </source>
</evidence>
<evidence type="ECO:0000256" key="6">
    <source>
        <dbReference type="ARBA" id="ARBA00022801"/>
    </source>
</evidence>
<keyword evidence="8" id="KW-1133">Transmembrane helix</keyword>
<feature type="region of interest" description="Disordered" evidence="10">
    <location>
        <begin position="162"/>
        <end position="185"/>
    </location>
</feature>
<dbReference type="SUPFAM" id="SSF52096">
    <property type="entry name" value="ClpP/crotonase"/>
    <property type="match status" value="1"/>
</dbReference>
<evidence type="ECO:0000256" key="11">
    <source>
        <dbReference type="SAM" id="SignalP"/>
    </source>
</evidence>
<evidence type="ECO:0000256" key="9">
    <source>
        <dbReference type="ARBA" id="ARBA00023136"/>
    </source>
</evidence>
<accession>A0A7S1Z1I9</accession>
<dbReference type="InterPro" id="IPR002142">
    <property type="entry name" value="Peptidase_S49"/>
</dbReference>
<keyword evidence="3" id="KW-1003">Cell membrane</keyword>
<dbReference type="EMBL" id="HBGO01005870">
    <property type="protein sequence ID" value="CAD9325399.1"/>
    <property type="molecule type" value="Transcribed_RNA"/>
</dbReference>
<dbReference type="InterPro" id="IPR047272">
    <property type="entry name" value="S49_SppA_C"/>
</dbReference>
<reference evidence="14" key="1">
    <citation type="submission" date="2021-01" db="EMBL/GenBank/DDBJ databases">
        <authorList>
            <person name="Corre E."/>
            <person name="Pelletier E."/>
            <person name="Niang G."/>
            <person name="Scheremetjew M."/>
            <person name="Finn R."/>
            <person name="Kale V."/>
            <person name="Holt S."/>
            <person name="Cochrane G."/>
            <person name="Meng A."/>
            <person name="Brown T."/>
            <person name="Cohen L."/>
        </authorList>
    </citation>
    <scope>NUCLEOTIDE SEQUENCE</scope>
    <source>
        <strain evidence="14">Grunow 1884</strain>
    </source>
</reference>
<dbReference type="NCBIfam" id="NF008745">
    <property type="entry name" value="PRK11778.1"/>
    <property type="match status" value="1"/>
</dbReference>
<keyword evidence="4" id="KW-0645">Protease</keyword>
<dbReference type="InterPro" id="IPR013703">
    <property type="entry name" value="Peptidase_S49_N_proteobac"/>
</dbReference>